<dbReference type="SUPFAM" id="SSF52540">
    <property type="entry name" value="P-loop containing nucleoside triphosphate hydrolases"/>
    <property type="match status" value="2"/>
</dbReference>
<dbReference type="InterPro" id="IPR014001">
    <property type="entry name" value="Helicase_ATP-bd"/>
</dbReference>
<protein>
    <submittedName>
        <fullName evidence="8">ATP-dependent RNA helicase RhlB</fullName>
    </submittedName>
</protein>
<dbReference type="AlphaFoldDB" id="A0A3B0RZQ8"/>
<dbReference type="GO" id="GO:0005829">
    <property type="term" value="C:cytosol"/>
    <property type="evidence" value="ECO:0007669"/>
    <property type="project" value="TreeGrafter"/>
</dbReference>
<dbReference type="GO" id="GO:0016787">
    <property type="term" value="F:hydrolase activity"/>
    <property type="evidence" value="ECO:0007669"/>
    <property type="project" value="UniProtKB-KW"/>
</dbReference>
<dbReference type="InterPro" id="IPR014014">
    <property type="entry name" value="RNA_helicase_DEAD_Q_motif"/>
</dbReference>
<dbReference type="CDD" id="cd18787">
    <property type="entry name" value="SF2_C_DEAD"/>
    <property type="match status" value="1"/>
</dbReference>
<dbReference type="PROSITE" id="PS51194">
    <property type="entry name" value="HELICASE_CTER"/>
    <property type="match status" value="1"/>
</dbReference>
<proteinExistence type="predicted"/>
<dbReference type="Gene3D" id="3.40.50.300">
    <property type="entry name" value="P-loop containing nucleotide triphosphate hydrolases"/>
    <property type="match status" value="2"/>
</dbReference>
<dbReference type="InterPro" id="IPR000629">
    <property type="entry name" value="RNA-helicase_DEAD-box_CS"/>
</dbReference>
<evidence type="ECO:0000256" key="4">
    <source>
        <dbReference type="ARBA" id="ARBA00022840"/>
    </source>
</evidence>
<dbReference type="InterPro" id="IPR001650">
    <property type="entry name" value="Helicase_C-like"/>
</dbReference>
<dbReference type="PROSITE" id="PS51192">
    <property type="entry name" value="HELICASE_ATP_BIND_1"/>
    <property type="match status" value="1"/>
</dbReference>
<evidence type="ECO:0000256" key="1">
    <source>
        <dbReference type="ARBA" id="ARBA00022741"/>
    </source>
</evidence>
<evidence type="ECO:0000256" key="2">
    <source>
        <dbReference type="ARBA" id="ARBA00022801"/>
    </source>
</evidence>
<keyword evidence="3 8" id="KW-0347">Helicase</keyword>
<evidence type="ECO:0000259" key="5">
    <source>
        <dbReference type="PROSITE" id="PS51192"/>
    </source>
</evidence>
<feature type="domain" description="DEAD-box RNA helicase Q" evidence="7">
    <location>
        <begin position="7"/>
        <end position="35"/>
    </location>
</feature>
<dbReference type="Pfam" id="PF00271">
    <property type="entry name" value="Helicase_C"/>
    <property type="match status" value="1"/>
</dbReference>
<evidence type="ECO:0000259" key="7">
    <source>
        <dbReference type="PROSITE" id="PS51195"/>
    </source>
</evidence>
<dbReference type="PANTHER" id="PTHR47959">
    <property type="entry name" value="ATP-DEPENDENT RNA HELICASE RHLE-RELATED"/>
    <property type="match status" value="1"/>
</dbReference>
<dbReference type="PANTHER" id="PTHR47959:SF10">
    <property type="entry name" value="ATP-DEPENDENT RNA HELICASE RHLB"/>
    <property type="match status" value="1"/>
</dbReference>
<keyword evidence="2" id="KW-0378">Hydrolase</keyword>
<dbReference type="InterPro" id="IPR050079">
    <property type="entry name" value="DEAD_box_RNA_helicase"/>
</dbReference>
<dbReference type="InterPro" id="IPR044742">
    <property type="entry name" value="DEAD/DEAH_RhlB"/>
</dbReference>
<dbReference type="InterPro" id="IPR011545">
    <property type="entry name" value="DEAD/DEAH_box_helicase_dom"/>
</dbReference>
<dbReference type="PROSITE" id="PS00039">
    <property type="entry name" value="DEAD_ATP_HELICASE"/>
    <property type="match status" value="1"/>
</dbReference>
<dbReference type="SMART" id="SM00487">
    <property type="entry name" value="DEXDc"/>
    <property type="match status" value="1"/>
</dbReference>
<reference evidence="8" key="1">
    <citation type="submission" date="2018-06" db="EMBL/GenBank/DDBJ databases">
        <authorList>
            <person name="Zhirakovskaya E."/>
        </authorList>
    </citation>
    <scope>NUCLEOTIDE SEQUENCE</scope>
</reference>
<keyword evidence="1" id="KW-0547">Nucleotide-binding</keyword>
<feature type="non-terminal residue" evidence="8">
    <location>
        <position position="324"/>
    </location>
</feature>
<keyword evidence="4" id="KW-0067">ATP-binding</keyword>
<feature type="domain" description="Helicase ATP-binding" evidence="5">
    <location>
        <begin position="38"/>
        <end position="217"/>
    </location>
</feature>
<feature type="domain" description="Helicase C-terminal" evidence="6">
    <location>
        <begin position="247"/>
        <end position="324"/>
    </location>
</feature>
<evidence type="ECO:0000256" key="3">
    <source>
        <dbReference type="ARBA" id="ARBA00022806"/>
    </source>
</evidence>
<gene>
    <name evidence="8" type="ORF">MNBD_ALPHA04-491</name>
</gene>
<organism evidence="8">
    <name type="scientific">hydrothermal vent metagenome</name>
    <dbReference type="NCBI Taxonomy" id="652676"/>
    <lineage>
        <taxon>unclassified sequences</taxon>
        <taxon>metagenomes</taxon>
        <taxon>ecological metagenomes</taxon>
    </lineage>
</organism>
<dbReference type="CDD" id="cd00268">
    <property type="entry name" value="DEADc"/>
    <property type="match status" value="1"/>
</dbReference>
<dbReference type="EMBL" id="UOEF01000168">
    <property type="protein sequence ID" value="VAV93738.1"/>
    <property type="molecule type" value="Genomic_DNA"/>
</dbReference>
<dbReference type="GO" id="GO:0003676">
    <property type="term" value="F:nucleic acid binding"/>
    <property type="evidence" value="ECO:0007669"/>
    <property type="project" value="InterPro"/>
</dbReference>
<dbReference type="InterPro" id="IPR027417">
    <property type="entry name" value="P-loop_NTPase"/>
</dbReference>
<sequence>MTDNTTITFQSLGLPKELIPGIEKAGFETCTAIQAQTLPIVLAGNDVAGQAQTGTGKTAAFLLATFNRLLTDPLPPERKRSGPRAVLLAPTRELAIQIHADALVLGCGTEFKMAVVFGGKDYEKQRETLRQGVDILIGTPGRFIDYFKQKIFSLRDAQVMVLDEADRMFDLGFIKDIRYILRRLPPPDQRLNLLFSATLSQRVIELAYEHMNEPEVVRIEPEKMTVDRVTQTLYFPGNDEKIPLLIGLMRTMNATRTMVFVNMKREADRIARYLQHNGIGARAISGDVPQNKRMKMLEDFQAGTLPVLVATDVASRGLHVNDVS</sequence>
<name>A0A3B0RZQ8_9ZZZZ</name>
<accession>A0A3B0RZQ8</accession>
<evidence type="ECO:0000259" key="6">
    <source>
        <dbReference type="PROSITE" id="PS51194"/>
    </source>
</evidence>
<dbReference type="PROSITE" id="PS51195">
    <property type="entry name" value="Q_MOTIF"/>
    <property type="match status" value="1"/>
</dbReference>
<dbReference type="GO" id="GO:0003724">
    <property type="term" value="F:RNA helicase activity"/>
    <property type="evidence" value="ECO:0007669"/>
    <property type="project" value="InterPro"/>
</dbReference>
<dbReference type="Pfam" id="PF00270">
    <property type="entry name" value="DEAD"/>
    <property type="match status" value="1"/>
</dbReference>
<evidence type="ECO:0000313" key="8">
    <source>
        <dbReference type="EMBL" id="VAV93738.1"/>
    </source>
</evidence>
<dbReference type="GO" id="GO:0005524">
    <property type="term" value="F:ATP binding"/>
    <property type="evidence" value="ECO:0007669"/>
    <property type="project" value="UniProtKB-KW"/>
</dbReference>